<name>A0A3B0TPT4_9ZZZZ</name>
<evidence type="ECO:0000313" key="1">
    <source>
        <dbReference type="EMBL" id="VAW15407.1"/>
    </source>
</evidence>
<organism evidence="1">
    <name type="scientific">hydrothermal vent metagenome</name>
    <dbReference type="NCBI Taxonomy" id="652676"/>
    <lineage>
        <taxon>unclassified sequences</taxon>
        <taxon>metagenomes</taxon>
        <taxon>ecological metagenomes</taxon>
    </lineage>
</organism>
<accession>A0A3B0TPT4</accession>
<feature type="non-terminal residue" evidence="1">
    <location>
        <position position="626"/>
    </location>
</feature>
<dbReference type="AlphaFoldDB" id="A0A3B0TPT4"/>
<proteinExistence type="predicted"/>
<protein>
    <recommendedName>
        <fullName evidence="2">Cellobiose phosphorylase</fullName>
    </recommendedName>
</protein>
<reference evidence="1" key="1">
    <citation type="submission" date="2018-06" db="EMBL/GenBank/DDBJ databases">
        <authorList>
            <person name="Zhirakovskaya E."/>
        </authorList>
    </citation>
    <scope>NUCLEOTIDE SEQUENCE</scope>
</reference>
<dbReference type="EMBL" id="UOEN01000266">
    <property type="protein sequence ID" value="VAW15407.1"/>
    <property type="molecule type" value="Genomic_DNA"/>
</dbReference>
<gene>
    <name evidence="1" type="ORF">MNBD_BACTEROID05-770</name>
</gene>
<evidence type="ECO:0008006" key="2">
    <source>
        <dbReference type="Google" id="ProtNLM"/>
    </source>
</evidence>
<sequence length="626" mass="71383">MNQKKKNKSDIKYSLKKNGQFVIENYNESKPFSNFFPGIAGLWGVPMWGFYVNRGQCVTSFGIEAKNKSIMEFQPANKSYRLTSLQGFRTFIKVKKGRKVFYWEPFQQYVPGTNFKKKQLMSMSAHDLTLEETNEELDLKVTVNYFTLPEEAYAGLVRSVTIKNLSKSSVDVDLIDGLPIIVPYGLTDELNKNISRTAEAWVKVDNVRENAPFYQLSVEIADTPVVKHIKEGNFYFSFDPDKKGKEALYPALVQSSCIFGQTSDLTAPSQFLDKDFQLPKKQQTSNRTPSAMSFAQFSIASGKKKETVSLFGYAQGVDQLEGIVQKTIHKGYISQKSKRNQAIVSDIKDFALTKSSSNEFDMYTGHTFLDNILRGGVPVSIKTKQGSVAFNVYSRKHGDLERDYNYFFVAPTFYSQGNGNYRDVNQNRRNDVWFNTDVAQQNVISFVNLVQADGYNPLVVKGTAFSLEKDSPIDEILNRCLVCDDSKDQIKEFLSADFLPGNFLNLLHDQKIELKGDIKDFLGQVLEVCTKKEHADHGEGFWSDHWTYNLDLIESYVGLYPDQLQNLLLENNCFHFYHNAHYVLPRDSRYTLTERGVRQYESVGKQENEEMICSKGSVLREKNGEG</sequence>